<dbReference type="PANTHER" id="PTHR42695">
    <property type="entry name" value="GLUTAMINE AMIDOTRANSFERASE YLR126C-RELATED"/>
    <property type="match status" value="1"/>
</dbReference>
<keyword evidence="4" id="KW-1185">Reference proteome</keyword>
<comment type="caution">
    <text evidence="3">The sequence shown here is derived from an EMBL/GenBank/DDBJ whole genome shotgun (WGS) entry which is preliminary data.</text>
</comment>
<organism evidence="3 4">
    <name type="scientific">Cellulosimicrobium funkei</name>
    <dbReference type="NCBI Taxonomy" id="264251"/>
    <lineage>
        <taxon>Bacteria</taxon>
        <taxon>Bacillati</taxon>
        <taxon>Actinomycetota</taxon>
        <taxon>Actinomycetes</taxon>
        <taxon>Micrococcales</taxon>
        <taxon>Promicromonosporaceae</taxon>
        <taxon>Cellulosimicrobium</taxon>
    </lineage>
</organism>
<dbReference type="AlphaFoldDB" id="A0A4Y8QZX5"/>
<dbReference type="CDD" id="cd01741">
    <property type="entry name" value="GATase1_1"/>
    <property type="match status" value="1"/>
</dbReference>
<protein>
    <submittedName>
        <fullName evidence="3">Type 1 glutamine amidotransferase</fullName>
    </submittedName>
</protein>
<dbReference type="SUPFAM" id="SSF52317">
    <property type="entry name" value="Class I glutamine amidotransferase-like"/>
    <property type="match status" value="1"/>
</dbReference>
<keyword evidence="3" id="KW-0315">Glutamine amidotransferase</keyword>
<dbReference type="InterPro" id="IPR044992">
    <property type="entry name" value="ChyE-like"/>
</dbReference>
<proteinExistence type="predicted"/>
<dbReference type="Pfam" id="PF00117">
    <property type="entry name" value="GATase"/>
    <property type="match status" value="1"/>
</dbReference>
<evidence type="ECO:0000313" key="4">
    <source>
        <dbReference type="Proteomes" id="UP000298003"/>
    </source>
</evidence>
<dbReference type="PANTHER" id="PTHR42695:SF5">
    <property type="entry name" value="GLUTAMINE AMIDOTRANSFERASE YLR126C-RELATED"/>
    <property type="match status" value="1"/>
</dbReference>
<gene>
    <name evidence="3" type="ORF">E1O70_15415</name>
</gene>
<feature type="region of interest" description="Disordered" evidence="1">
    <location>
        <begin position="1"/>
        <end position="29"/>
    </location>
</feature>
<dbReference type="Gene3D" id="3.40.50.880">
    <property type="match status" value="1"/>
</dbReference>
<dbReference type="EMBL" id="SOZH01000009">
    <property type="protein sequence ID" value="TFF06556.1"/>
    <property type="molecule type" value="Genomic_DNA"/>
</dbReference>
<dbReference type="PROSITE" id="PS51273">
    <property type="entry name" value="GATASE_TYPE_1"/>
    <property type="match status" value="1"/>
</dbReference>
<reference evidence="3 4" key="1">
    <citation type="submission" date="2019-03" db="EMBL/GenBank/DDBJ databases">
        <title>Cellulosimicrobium funkei JCM14302 Assembly.</title>
        <authorList>
            <person name="Dou T."/>
        </authorList>
    </citation>
    <scope>NUCLEOTIDE SEQUENCE [LARGE SCALE GENOMIC DNA]</scope>
    <source>
        <strain evidence="3 4">JCM 14302</strain>
    </source>
</reference>
<evidence type="ECO:0000313" key="3">
    <source>
        <dbReference type="EMBL" id="TFF06556.1"/>
    </source>
</evidence>
<dbReference type="Proteomes" id="UP000298003">
    <property type="component" value="Unassembled WGS sequence"/>
</dbReference>
<dbReference type="InterPro" id="IPR029062">
    <property type="entry name" value="Class_I_gatase-like"/>
</dbReference>
<dbReference type="GO" id="GO:0005829">
    <property type="term" value="C:cytosol"/>
    <property type="evidence" value="ECO:0007669"/>
    <property type="project" value="TreeGrafter"/>
</dbReference>
<dbReference type="InterPro" id="IPR017926">
    <property type="entry name" value="GATASE"/>
</dbReference>
<name>A0A4Y8QZX5_9MICO</name>
<keyword evidence="3" id="KW-0808">Transferase</keyword>
<dbReference type="GO" id="GO:0016740">
    <property type="term" value="F:transferase activity"/>
    <property type="evidence" value="ECO:0007669"/>
    <property type="project" value="UniProtKB-KW"/>
</dbReference>
<accession>A0A4Y8QZX5</accession>
<evidence type="ECO:0000256" key="1">
    <source>
        <dbReference type="SAM" id="MobiDB-lite"/>
    </source>
</evidence>
<evidence type="ECO:0000259" key="2">
    <source>
        <dbReference type="Pfam" id="PF00117"/>
    </source>
</evidence>
<feature type="domain" description="Glutamine amidotransferase" evidence="2">
    <location>
        <begin position="77"/>
        <end position="239"/>
    </location>
</feature>
<sequence>MPVSLSARDPLRSVPVRPPHCPRRGCLRPPTPEWVPSGFVTTHDTDATTGTGTVRLTVVENSPDVTLDAYADLLDAELRVVRAHEGEPVPAADRLDELGDGLVVLGGHVSAYDDARAPWLPALRETLVAAATQGVPTLGICLGAQLLAVAGGGQVAVAAPPGREVGATRVFWRAEADTDPVLAPLATGDDPVRCVTSMHGDAIVELPDGAVWLASSNMYPYQAFRLGSALGVQFHPEASRAGFAAWCDRYDDVDTAAVLAGFDEHAPALLDGGRWLAESFVTAVRVSRRRVPA</sequence>